<dbReference type="STRING" id="181874.A0A409YY56"/>
<evidence type="ECO:0000313" key="2">
    <source>
        <dbReference type="Proteomes" id="UP000284842"/>
    </source>
</evidence>
<organism evidence="1 2">
    <name type="scientific">Panaeolus cyanescens</name>
    <dbReference type="NCBI Taxonomy" id="181874"/>
    <lineage>
        <taxon>Eukaryota</taxon>
        <taxon>Fungi</taxon>
        <taxon>Dikarya</taxon>
        <taxon>Basidiomycota</taxon>
        <taxon>Agaricomycotina</taxon>
        <taxon>Agaricomycetes</taxon>
        <taxon>Agaricomycetidae</taxon>
        <taxon>Agaricales</taxon>
        <taxon>Agaricineae</taxon>
        <taxon>Galeropsidaceae</taxon>
        <taxon>Panaeolus</taxon>
    </lineage>
</organism>
<dbReference type="AlphaFoldDB" id="A0A409YY56"/>
<gene>
    <name evidence="1" type="ORF">CVT24_002484</name>
</gene>
<name>A0A409YY56_9AGAR</name>
<keyword evidence="2" id="KW-1185">Reference proteome</keyword>
<protein>
    <submittedName>
        <fullName evidence="1">Uncharacterized protein</fullName>
    </submittedName>
</protein>
<evidence type="ECO:0000313" key="1">
    <source>
        <dbReference type="EMBL" id="PPR07947.1"/>
    </source>
</evidence>
<dbReference type="OrthoDB" id="3034450at2759"/>
<proteinExistence type="predicted"/>
<comment type="caution">
    <text evidence="1">The sequence shown here is derived from an EMBL/GenBank/DDBJ whole genome shotgun (WGS) entry which is preliminary data.</text>
</comment>
<reference evidence="1 2" key="1">
    <citation type="journal article" date="2018" name="Evol. Lett.">
        <title>Horizontal gene cluster transfer increased hallucinogenic mushroom diversity.</title>
        <authorList>
            <person name="Reynolds H.T."/>
            <person name="Vijayakumar V."/>
            <person name="Gluck-Thaler E."/>
            <person name="Korotkin H.B."/>
            <person name="Matheny P.B."/>
            <person name="Slot J.C."/>
        </authorList>
    </citation>
    <scope>NUCLEOTIDE SEQUENCE [LARGE SCALE GENOMIC DNA]</scope>
    <source>
        <strain evidence="1 2">2629</strain>
    </source>
</reference>
<dbReference type="Proteomes" id="UP000284842">
    <property type="component" value="Unassembled WGS sequence"/>
</dbReference>
<accession>A0A409YY56</accession>
<sequence>MAALVPIPLMLKRSLAMARRAVQPEVGQGQVHALGICCLLTKWFAKGNNHRVSFIHVPSGIHWHPHDEAHHLARKLTVPIGRRMATTLSWLRREVDTKCKQAWINSFRSPKVQGHNYLALQSLKRADVTPSAVKGGPWITRFGESPQLMARAVRCITNHAPIGAYYERFNIPEPTACPCGASRMTRWHILAACRLHARKSMPSTLHGMLAFLKDNPGAFSYTQTRPRAREG</sequence>
<dbReference type="EMBL" id="NHTK01000240">
    <property type="protein sequence ID" value="PPR07947.1"/>
    <property type="molecule type" value="Genomic_DNA"/>
</dbReference>
<dbReference type="InParanoid" id="A0A409YY56"/>